<accession>A0A022PCT8</accession>
<keyword evidence="2" id="KW-1185">Reference proteome</keyword>
<dbReference type="AlphaFoldDB" id="A0A022PCT8"/>
<gene>
    <name evidence="1" type="ORF">BA1DRAFT_04169</name>
</gene>
<dbReference type="EMBL" id="JFGV01000092">
    <property type="protein sequence ID" value="EYU13344.1"/>
    <property type="molecule type" value="Genomic_DNA"/>
</dbReference>
<evidence type="ECO:0000313" key="2">
    <source>
        <dbReference type="Proteomes" id="UP000023464"/>
    </source>
</evidence>
<dbReference type="PATRIC" id="fig|1393736.3.peg.4244"/>
<organism evidence="1 2">
    <name type="scientific">Photorhabdus aegyptia</name>
    <dbReference type="NCBI Taxonomy" id="2805098"/>
    <lineage>
        <taxon>Bacteria</taxon>
        <taxon>Pseudomonadati</taxon>
        <taxon>Pseudomonadota</taxon>
        <taxon>Gammaproteobacteria</taxon>
        <taxon>Enterobacterales</taxon>
        <taxon>Morganellaceae</taxon>
        <taxon>Photorhabdus</taxon>
    </lineage>
</organism>
<name>A0A022PCT8_9GAMM</name>
<sequence>MIYLVEPTEENTRIAGEKIKVYDYPDGTLGFKYRHRSLTYQIFDKLDCVDQGQIVDNKRLRMPRRRAQARVQEQLRAINPVLVNPEEFRASLKR</sequence>
<protein>
    <submittedName>
        <fullName evidence="1">Uncharacterized protein</fullName>
    </submittedName>
</protein>
<evidence type="ECO:0000313" key="1">
    <source>
        <dbReference type="EMBL" id="EYU13344.1"/>
    </source>
</evidence>
<proteinExistence type="predicted"/>
<reference evidence="1 2" key="1">
    <citation type="submission" date="2014-03" db="EMBL/GenBank/DDBJ databases">
        <title>Draft Genome of Photorhabdus luminescens BA1, an Egyptian Isolate.</title>
        <authorList>
            <person name="Ghazal S."/>
            <person name="Hurst S.G.IV."/>
            <person name="Morris K."/>
            <person name="Thomas K."/>
            <person name="Tisa L.S."/>
        </authorList>
    </citation>
    <scope>NUCLEOTIDE SEQUENCE [LARGE SCALE GENOMIC DNA]</scope>
    <source>
        <strain evidence="1 2">BA1</strain>
    </source>
</reference>
<dbReference type="Proteomes" id="UP000023464">
    <property type="component" value="Unassembled WGS sequence"/>
</dbReference>
<comment type="caution">
    <text evidence="1">The sequence shown here is derived from an EMBL/GenBank/DDBJ whole genome shotgun (WGS) entry which is preliminary data.</text>
</comment>